<organism evidence="2 3">
    <name type="scientific">Nocardia rhizosphaerae</name>
    <dbReference type="NCBI Taxonomy" id="1691571"/>
    <lineage>
        <taxon>Bacteria</taxon>
        <taxon>Bacillati</taxon>
        <taxon>Actinomycetota</taxon>
        <taxon>Actinomycetes</taxon>
        <taxon>Mycobacteriales</taxon>
        <taxon>Nocardiaceae</taxon>
        <taxon>Nocardia</taxon>
    </lineage>
</organism>
<feature type="transmembrane region" description="Helical" evidence="1">
    <location>
        <begin position="127"/>
        <end position="147"/>
    </location>
</feature>
<gene>
    <name evidence="2" type="ORF">ACFOW8_16000</name>
</gene>
<keyword evidence="1" id="KW-0812">Transmembrane</keyword>
<sequence>MDEWVIGNSKREMPSKTPIALSQSIGDNVMVSSRGYQTDFAFRRNPDSVIYLDSAALPDDVRIKVRARLRNGRSCIDNRDKTPERVSGILVSASIIAGLWLFPAGLLGSILASSITESQTDNSGPDTMRQVCIALILLIAPAVYILIRLTKRIGITSDKLRLTDPERELMHSGTRIIEFSATTTLDDLSRTDGYCQCGDLLAIAHSLFDNLTRSDAWSSRFLINVRNEIDIQQEWFDVVQRTVEFHSIEQHLGSRPVGNSTSAELAQREWDMTNAALTRIWDGLRKQVAAIESLYESVHNLDQDLAYSTTASRAEELGRRLAESGAYDIAYRKSEFETAAHAEHVTAISSAINELVRHSPDRLETLKAFAPETPHQD</sequence>
<keyword evidence="3" id="KW-1185">Reference proteome</keyword>
<accession>A0ABV8L7A6</accession>
<feature type="transmembrane region" description="Helical" evidence="1">
    <location>
        <begin position="89"/>
        <end position="115"/>
    </location>
</feature>
<evidence type="ECO:0000256" key="1">
    <source>
        <dbReference type="SAM" id="Phobius"/>
    </source>
</evidence>
<reference evidence="3" key="1">
    <citation type="journal article" date="2019" name="Int. J. Syst. Evol. Microbiol.">
        <title>The Global Catalogue of Microorganisms (GCM) 10K type strain sequencing project: providing services to taxonomists for standard genome sequencing and annotation.</title>
        <authorList>
            <consortium name="The Broad Institute Genomics Platform"/>
            <consortium name="The Broad Institute Genome Sequencing Center for Infectious Disease"/>
            <person name="Wu L."/>
            <person name="Ma J."/>
        </authorList>
    </citation>
    <scope>NUCLEOTIDE SEQUENCE [LARGE SCALE GENOMIC DNA]</scope>
    <source>
        <strain evidence="3">CGMCC 4.7204</strain>
    </source>
</reference>
<proteinExistence type="predicted"/>
<keyword evidence="1" id="KW-0472">Membrane</keyword>
<dbReference type="Proteomes" id="UP001595767">
    <property type="component" value="Unassembled WGS sequence"/>
</dbReference>
<evidence type="ECO:0000313" key="3">
    <source>
        <dbReference type="Proteomes" id="UP001595767"/>
    </source>
</evidence>
<dbReference type="RefSeq" id="WP_378551418.1">
    <property type="nucleotide sequence ID" value="NZ_JBHSBA010000007.1"/>
</dbReference>
<evidence type="ECO:0000313" key="2">
    <source>
        <dbReference type="EMBL" id="MFC4126441.1"/>
    </source>
</evidence>
<keyword evidence="1" id="KW-1133">Transmembrane helix</keyword>
<comment type="caution">
    <text evidence="2">The sequence shown here is derived from an EMBL/GenBank/DDBJ whole genome shotgun (WGS) entry which is preliminary data.</text>
</comment>
<dbReference type="EMBL" id="JBHSBA010000007">
    <property type="protein sequence ID" value="MFC4126441.1"/>
    <property type="molecule type" value="Genomic_DNA"/>
</dbReference>
<protein>
    <submittedName>
        <fullName evidence="2">Uncharacterized protein</fullName>
    </submittedName>
</protein>
<name>A0ABV8L7A6_9NOCA</name>